<keyword evidence="1" id="KW-0808">Transferase</keyword>
<name>A0A0M0KYI8_9BACI</name>
<reference evidence="2" key="1">
    <citation type="submission" date="2015-08" db="EMBL/GenBank/DDBJ databases">
        <title>Fjat-14210 dsm16467.</title>
        <authorList>
            <person name="Liu B."/>
            <person name="Wang J."/>
            <person name="Zhu Y."/>
            <person name="Liu G."/>
            <person name="Chen Q."/>
            <person name="Chen Z."/>
            <person name="Lan J."/>
            <person name="Che J."/>
            <person name="Ge C."/>
            <person name="Shi H."/>
            <person name="Pan Z."/>
            <person name="Liu X."/>
        </authorList>
    </citation>
    <scope>NUCLEOTIDE SEQUENCE [LARGE SCALE GENOMIC DNA]</scope>
    <source>
        <strain evidence="2">DSM 16467</strain>
    </source>
</reference>
<dbReference type="GO" id="GO:0032259">
    <property type="term" value="P:methylation"/>
    <property type="evidence" value="ECO:0007669"/>
    <property type="project" value="UniProtKB-KW"/>
</dbReference>
<evidence type="ECO:0000313" key="1">
    <source>
        <dbReference type="EMBL" id="KOO43891.1"/>
    </source>
</evidence>
<dbReference type="PATRIC" id="fig|284581.3.peg.3914"/>
<keyword evidence="1" id="KW-0489">Methyltransferase</keyword>
<keyword evidence="2" id="KW-1185">Reference proteome</keyword>
<dbReference type="EMBL" id="LILC01000019">
    <property type="protein sequence ID" value="KOO43891.1"/>
    <property type="molecule type" value="Genomic_DNA"/>
</dbReference>
<dbReference type="RefSeq" id="WP_053402090.1">
    <property type="nucleotide sequence ID" value="NZ_JAUKEN010000001.1"/>
</dbReference>
<dbReference type="OrthoDB" id="5881184at2"/>
<dbReference type="PIRSF" id="PIRSF018637">
    <property type="entry name" value="TrmK"/>
    <property type="match status" value="1"/>
</dbReference>
<dbReference type="PANTHER" id="PTHR38451:SF1">
    <property type="entry name" value="TRNA (ADENINE(22)-N(1))-METHYLTRANSFERASE"/>
    <property type="match status" value="1"/>
</dbReference>
<accession>A0A0M0KYI8</accession>
<protein>
    <submittedName>
        <fullName evidence="1">SAM-dependent methyltransferase</fullName>
    </submittedName>
</protein>
<dbReference type="GO" id="GO:0160105">
    <property type="term" value="F:tRNA (adenine(22)-N1)-methyltransferase activity"/>
    <property type="evidence" value="ECO:0007669"/>
    <property type="project" value="InterPro"/>
</dbReference>
<comment type="caution">
    <text evidence="1">The sequence shown here is derived from an EMBL/GenBank/DDBJ whole genome shotgun (WGS) entry which is preliminary data.</text>
</comment>
<dbReference type="STRING" id="284581.AMD01_14215"/>
<dbReference type="SUPFAM" id="SSF53335">
    <property type="entry name" value="S-adenosyl-L-methionine-dependent methyltransferases"/>
    <property type="match status" value="1"/>
</dbReference>
<gene>
    <name evidence="1" type="ORF">AMD01_14215</name>
</gene>
<dbReference type="AlphaFoldDB" id="A0A0M0KYI8"/>
<proteinExistence type="predicted"/>
<dbReference type="Gene3D" id="3.40.50.150">
    <property type="entry name" value="Vaccinia Virus protein VP39"/>
    <property type="match status" value="1"/>
</dbReference>
<organism evidence="1 2">
    <name type="scientific">Priestia koreensis</name>
    <dbReference type="NCBI Taxonomy" id="284581"/>
    <lineage>
        <taxon>Bacteria</taxon>
        <taxon>Bacillati</taxon>
        <taxon>Bacillota</taxon>
        <taxon>Bacilli</taxon>
        <taxon>Bacillales</taxon>
        <taxon>Bacillaceae</taxon>
        <taxon>Priestia</taxon>
    </lineage>
</organism>
<dbReference type="Gene3D" id="1.10.287.1890">
    <property type="match status" value="1"/>
</dbReference>
<sequence length="235" mass="26249">MNELKLSKRLEEVVKSIPKGARIADIGSDHAYLPCYAYLQGYITEAIAGEVVEGPFQSAKDQVKKVDLENVIDVRKGNGLAVLEKGEVDCVTIAGMGGTLISTILEDGKEKLEGVTRLILQPNIGAINVRKWLLDNEWEIIDEKILEDEKRIYEIVVAERGEAKKPYGDELESGLLVGPVLRVEKNEAFVKKWTHELAHLKQIASRLSSSAQTEESKQKLARFQQEIKLIEEVLV</sequence>
<dbReference type="InterPro" id="IPR006901">
    <property type="entry name" value="TrmK"/>
</dbReference>
<dbReference type="PANTHER" id="PTHR38451">
    <property type="entry name" value="TRNA (ADENINE(22)-N(1))-METHYLTRANSFERASE"/>
    <property type="match status" value="1"/>
</dbReference>
<dbReference type="InterPro" id="IPR029063">
    <property type="entry name" value="SAM-dependent_MTases_sf"/>
</dbReference>
<dbReference type="Proteomes" id="UP000037558">
    <property type="component" value="Unassembled WGS sequence"/>
</dbReference>
<dbReference type="Pfam" id="PF04816">
    <property type="entry name" value="TrmK"/>
    <property type="match status" value="1"/>
</dbReference>
<evidence type="ECO:0000313" key="2">
    <source>
        <dbReference type="Proteomes" id="UP000037558"/>
    </source>
</evidence>